<feature type="domain" description="Thioredoxin" evidence="4">
    <location>
        <begin position="6"/>
        <end position="101"/>
    </location>
</feature>
<dbReference type="PANTHER" id="PTHR10293">
    <property type="entry name" value="GLUTAREDOXIN FAMILY MEMBER"/>
    <property type="match status" value="1"/>
</dbReference>
<organism evidence="6 7">
    <name type="scientific">Callosobruchus maculatus</name>
    <name type="common">Southern cowpea weevil</name>
    <name type="synonym">Pulse bruchid</name>
    <dbReference type="NCBI Taxonomy" id="64391"/>
    <lineage>
        <taxon>Eukaryota</taxon>
        <taxon>Metazoa</taxon>
        <taxon>Ecdysozoa</taxon>
        <taxon>Arthropoda</taxon>
        <taxon>Hexapoda</taxon>
        <taxon>Insecta</taxon>
        <taxon>Pterygota</taxon>
        <taxon>Neoptera</taxon>
        <taxon>Endopterygota</taxon>
        <taxon>Coleoptera</taxon>
        <taxon>Polyphaga</taxon>
        <taxon>Cucujiformia</taxon>
        <taxon>Chrysomeloidea</taxon>
        <taxon>Chrysomelidae</taxon>
        <taxon>Bruchinae</taxon>
        <taxon>Bruchini</taxon>
        <taxon>Callosobruchus</taxon>
    </lineage>
</organism>
<dbReference type="InterPro" id="IPR036249">
    <property type="entry name" value="Thioredoxin-like_sf"/>
</dbReference>
<evidence type="ECO:0000256" key="2">
    <source>
        <dbReference type="ARBA" id="ARBA00023004"/>
    </source>
</evidence>
<feature type="domain" description="Glutaredoxin" evidence="5">
    <location>
        <begin position="132"/>
        <end position="196"/>
    </location>
</feature>
<accession>A0A653BQY1</accession>
<evidence type="ECO:0000256" key="3">
    <source>
        <dbReference type="ARBA" id="ARBA00023014"/>
    </source>
</evidence>
<dbReference type="EMBL" id="CAACVG010003959">
    <property type="protein sequence ID" value="VEN38004.1"/>
    <property type="molecule type" value="Genomic_DNA"/>
</dbReference>
<dbReference type="CDD" id="cd02984">
    <property type="entry name" value="TRX_PICOT"/>
    <property type="match status" value="1"/>
</dbReference>
<dbReference type="InterPro" id="IPR033658">
    <property type="entry name" value="GRX_PICOT-like"/>
</dbReference>
<dbReference type="GO" id="GO:0005634">
    <property type="term" value="C:nucleus"/>
    <property type="evidence" value="ECO:0007669"/>
    <property type="project" value="TreeGrafter"/>
</dbReference>
<evidence type="ECO:0000313" key="7">
    <source>
        <dbReference type="Proteomes" id="UP000410492"/>
    </source>
</evidence>
<dbReference type="CDD" id="cd03028">
    <property type="entry name" value="GRX_PICOT_like"/>
    <property type="match status" value="1"/>
</dbReference>
<protein>
    <recommendedName>
        <fullName evidence="8">Thioredoxin domain-containing protein</fullName>
    </recommendedName>
</protein>
<dbReference type="InterPro" id="IPR004480">
    <property type="entry name" value="Monothiol_GRX-rel"/>
</dbReference>
<dbReference type="NCBIfam" id="TIGR00365">
    <property type="entry name" value="Grx4 family monothiol glutaredoxin"/>
    <property type="match status" value="1"/>
</dbReference>
<evidence type="ECO:0000313" key="6">
    <source>
        <dbReference type="EMBL" id="VEN38004.1"/>
    </source>
</evidence>
<dbReference type="Gene3D" id="3.40.30.10">
    <property type="entry name" value="Glutaredoxin"/>
    <property type="match status" value="2"/>
</dbReference>
<dbReference type="SUPFAM" id="SSF52833">
    <property type="entry name" value="Thioredoxin-like"/>
    <property type="match status" value="2"/>
</dbReference>
<name>A0A653BQY1_CALMS</name>
<evidence type="ECO:0008006" key="8">
    <source>
        <dbReference type="Google" id="ProtNLM"/>
    </source>
</evidence>
<dbReference type="Pfam" id="PF00085">
    <property type="entry name" value="Thioredoxin"/>
    <property type="match status" value="1"/>
</dbReference>
<dbReference type="GO" id="GO:0046872">
    <property type="term" value="F:metal ion binding"/>
    <property type="evidence" value="ECO:0007669"/>
    <property type="project" value="UniProtKB-KW"/>
</dbReference>
<keyword evidence="3" id="KW-0411">Iron-sulfur</keyword>
<dbReference type="GO" id="GO:0005829">
    <property type="term" value="C:cytosol"/>
    <property type="evidence" value="ECO:0007669"/>
    <property type="project" value="TreeGrafter"/>
</dbReference>
<sequence>MLVELKEESAFEEAIRKPCLSVVHFHAPWAEQCQQVTEVLQVLAQQKNYSEVMFYSCPAEDLPEVSLKYKIEAVPTVVIFRTGKVVEVINGADAPKITDAINRYVLVDSPNHQESNMKLEDRLKALINRSKVMLFMKGERNAPRCGFSKQIIEILNQLKIHYDTFDILTDEEVRQGLKKYSEWPTYPQLYIKGELIGGLDIVKEMSANGELQSMLNAA</sequence>
<dbReference type="PROSITE" id="PS51354">
    <property type="entry name" value="GLUTAREDOXIN_2"/>
    <property type="match status" value="1"/>
</dbReference>
<dbReference type="PANTHER" id="PTHR10293:SF73">
    <property type="entry name" value="GLUTAREDOXIN-3"/>
    <property type="match status" value="1"/>
</dbReference>
<evidence type="ECO:0000256" key="1">
    <source>
        <dbReference type="ARBA" id="ARBA00022723"/>
    </source>
</evidence>
<dbReference type="AlphaFoldDB" id="A0A653BQY1"/>
<dbReference type="Proteomes" id="UP000410492">
    <property type="component" value="Unassembled WGS sequence"/>
</dbReference>
<proteinExistence type="predicted"/>
<dbReference type="InterPro" id="IPR013766">
    <property type="entry name" value="Thioredoxin_domain"/>
</dbReference>
<dbReference type="FunFam" id="3.40.30.10:FF:000012">
    <property type="entry name" value="Monothiol glutaredoxin"/>
    <property type="match status" value="1"/>
</dbReference>
<evidence type="ECO:0000259" key="4">
    <source>
        <dbReference type="Pfam" id="PF00085"/>
    </source>
</evidence>
<dbReference type="Pfam" id="PF00462">
    <property type="entry name" value="Glutaredoxin"/>
    <property type="match status" value="1"/>
</dbReference>
<keyword evidence="1" id="KW-0479">Metal-binding</keyword>
<reference evidence="6 7" key="1">
    <citation type="submission" date="2019-01" db="EMBL/GenBank/DDBJ databases">
        <authorList>
            <person name="Sayadi A."/>
        </authorList>
    </citation>
    <scope>NUCLEOTIDE SEQUENCE [LARGE SCALE GENOMIC DNA]</scope>
</reference>
<keyword evidence="2" id="KW-0408">Iron</keyword>
<keyword evidence="7" id="KW-1185">Reference proteome</keyword>
<gene>
    <name evidence="6" type="ORF">CALMAC_LOCUS3038</name>
</gene>
<dbReference type="GO" id="GO:0051536">
    <property type="term" value="F:iron-sulfur cluster binding"/>
    <property type="evidence" value="ECO:0007669"/>
    <property type="project" value="UniProtKB-KW"/>
</dbReference>
<dbReference type="InterPro" id="IPR002109">
    <property type="entry name" value="Glutaredoxin"/>
</dbReference>
<dbReference type="OrthoDB" id="415696at2759"/>
<dbReference type="GO" id="GO:0006879">
    <property type="term" value="P:intracellular iron ion homeostasis"/>
    <property type="evidence" value="ECO:0007669"/>
    <property type="project" value="TreeGrafter"/>
</dbReference>
<evidence type="ECO:0000259" key="5">
    <source>
        <dbReference type="Pfam" id="PF00462"/>
    </source>
</evidence>